<organism evidence="2 3">
    <name type="scientific">Actinomadura fulvescens</name>
    <dbReference type="NCBI Taxonomy" id="46160"/>
    <lineage>
        <taxon>Bacteria</taxon>
        <taxon>Bacillati</taxon>
        <taxon>Actinomycetota</taxon>
        <taxon>Actinomycetes</taxon>
        <taxon>Streptosporangiales</taxon>
        <taxon>Thermomonosporaceae</taxon>
        <taxon>Actinomadura</taxon>
    </lineage>
</organism>
<feature type="compositionally biased region" description="Basic and acidic residues" evidence="1">
    <location>
        <begin position="139"/>
        <end position="148"/>
    </location>
</feature>
<dbReference type="EMBL" id="BAAATD010000014">
    <property type="protein sequence ID" value="GAA2628669.1"/>
    <property type="molecule type" value="Genomic_DNA"/>
</dbReference>
<protein>
    <recommendedName>
        <fullName evidence="4">Secreted protein</fullName>
    </recommendedName>
</protein>
<reference evidence="2 3" key="1">
    <citation type="journal article" date="2019" name="Int. J. Syst. Evol. Microbiol.">
        <title>The Global Catalogue of Microorganisms (GCM) 10K type strain sequencing project: providing services to taxonomists for standard genome sequencing and annotation.</title>
        <authorList>
            <consortium name="The Broad Institute Genomics Platform"/>
            <consortium name="The Broad Institute Genome Sequencing Center for Infectious Disease"/>
            <person name="Wu L."/>
            <person name="Ma J."/>
        </authorList>
    </citation>
    <scope>NUCLEOTIDE SEQUENCE [LARGE SCALE GENOMIC DNA]</scope>
    <source>
        <strain evidence="2 3">JCM 6833</strain>
    </source>
</reference>
<dbReference type="RefSeq" id="WP_344547487.1">
    <property type="nucleotide sequence ID" value="NZ_BAAATD010000014.1"/>
</dbReference>
<evidence type="ECO:0000313" key="3">
    <source>
        <dbReference type="Proteomes" id="UP001501509"/>
    </source>
</evidence>
<dbReference type="Proteomes" id="UP001501509">
    <property type="component" value="Unassembled WGS sequence"/>
</dbReference>
<evidence type="ECO:0000313" key="2">
    <source>
        <dbReference type="EMBL" id="GAA2628669.1"/>
    </source>
</evidence>
<evidence type="ECO:0000256" key="1">
    <source>
        <dbReference type="SAM" id="MobiDB-lite"/>
    </source>
</evidence>
<sequence>METSNTIRVAVLGSAAVLLLGAAEECGASSGSGVGGGDLACNAGIDQTPRVIDLGGTSAVEAVIHTFCRERQQRHSVKVALWYQDESQGWVQVHTITDDTVPTPGKARKIPISTTECRDGRWQVRYFVSGTSRAGKRFRYPDKGENKNRLGSRIRCSR</sequence>
<evidence type="ECO:0008006" key="4">
    <source>
        <dbReference type="Google" id="ProtNLM"/>
    </source>
</evidence>
<feature type="region of interest" description="Disordered" evidence="1">
    <location>
        <begin position="138"/>
        <end position="158"/>
    </location>
</feature>
<comment type="caution">
    <text evidence="2">The sequence shown here is derived from an EMBL/GenBank/DDBJ whole genome shotgun (WGS) entry which is preliminary data.</text>
</comment>
<proteinExistence type="predicted"/>
<accession>A0ABN3QKP1</accession>
<name>A0ABN3QKP1_9ACTN</name>
<keyword evidence="3" id="KW-1185">Reference proteome</keyword>
<gene>
    <name evidence="2" type="ORF">GCM10010411_77540</name>
</gene>